<name>A0A8H4FS03_COLGL</name>
<proteinExistence type="predicted"/>
<evidence type="ECO:0000256" key="5">
    <source>
        <dbReference type="ARBA" id="ARBA00023242"/>
    </source>
</evidence>
<dbReference type="AlphaFoldDB" id="A0A8H4FS03"/>
<evidence type="ECO:0000313" key="7">
    <source>
        <dbReference type="EMBL" id="KAF3812222.1"/>
    </source>
</evidence>
<feature type="compositionally biased region" description="Low complexity" evidence="6">
    <location>
        <begin position="1"/>
        <end position="13"/>
    </location>
</feature>
<feature type="compositionally biased region" description="Basic residues" evidence="6">
    <location>
        <begin position="249"/>
        <end position="259"/>
    </location>
</feature>
<evidence type="ECO:0008006" key="9">
    <source>
        <dbReference type="Google" id="ProtNLM"/>
    </source>
</evidence>
<evidence type="ECO:0000256" key="3">
    <source>
        <dbReference type="ARBA" id="ARBA00023015"/>
    </source>
</evidence>
<organism evidence="7 8">
    <name type="scientific">Colletotrichum gloeosporioides</name>
    <name type="common">Anthracnose fungus</name>
    <name type="synonym">Glomerella cingulata</name>
    <dbReference type="NCBI Taxonomy" id="474922"/>
    <lineage>
        <taxon>Eukaryota</taxon>
        <taxon>Fungi</taxon>
        <taxon>Dikarya</taxon>
        <taxon>Ascomycota</taxon>
        <taxon>Pezizomycotina</taxon>
        <taxon>Sordariomycetes</taxon>
        <taxon>Hypocreomycetidae</taxon>
        <taxon>Glomerellales</taxon>
        <taxon>Glomerellaceae</taxon>
        <taxon>Colletotrichum</taxon>
        <taxon>Colletotrichum gloeosporioides species complex</taxon>
    </lineage>
</organism>
<feature type="compositionally biased region" description="Basic and acidic residues" evidence="6">
    <location>
        <begin position="263"/>
        <end position="293"/>
    </location>
</feature>
<comment type="subcellular location">
    <subcellularLocation>
        <location evidence="1">Nucleus</location>
    </subcellularLocation>
</comment>
<evidence type="ECO:0000256" key="2">
    <source>
        <dbReference type="ARBA" id="ARBA00022491"/>
    </source>
</evidence>
<evidence type="ECO:0000256" key="6">
    <source>
        <dbReference type="SAM" id="MobiDB-lite"/>
    </source>
</evidence>
<dbReference type="GO" id="GO:0010468">
    <property type="term" value="P:regulation of gene expression"/>
    <property type="evidence" value="ECO:0007669"/>
    <property type="project" value="UniProtKB-ARBA"/>
</dbReference>
<evidence type="ECO:0000313" key="8">
    <source>
        <dbReference type="Proteomes" id="UP000613401"/>
    </source>
</evidence>
<dbReference type="EMBL" id="WVTB01000001">
    <property type="protein sequence ID" value="KAF3812222.1"/>
    <property type="molecule type" value="Genomic_DNA"/>
</dbReference>
<dbReference type="SMART" id="SM01401">
    <property type="entry name" value="Sds3"/>
    <property type="match status" value="1"/>
</dbReference>
<reference evidence="7" key="2">
    <citation type="submission" date="2020-03" db="EMBL/GenBank/DDBJ databases">
        <authorList>
            <person name="Fu F.-F."/>
            <person name="Chen J."/>
        </authorList>
    </citation>
    <scope>NUCLEOTIDE SEQUENCE</scope>
    <source>
        <strain evidence="7">Lc1</strain>
    </source>
</reference>
<keyword evidence="5" id="KW-0539">Nucleus</keyword>
<evidence type="ECO:0000256" key="1">
    <source>
        <dbReference type="ARBA" id="ARBA00004123"/>
    </source>
</evidence>
<dbReference type="RefSeq" id="XP_045271381.1">
    <property type="nucleotide sequence ID" value="XM_045409844.1"/>
</dbReference>
<gene>
    <name evidence="7" type="ORF">GCG54_00009907</name>
</gene>
<comment type="caution">
    <text evidence="7">The sequence shown here is derived from an EMBL/GenBank/DDBJ whole genome shotgun (WGS) entry which is preliminary data.</text>
</comment>
<dbReference type="Proteomes" id="UP000613401">
    <property type="component" value="Unassembled WGS sequence"/>
</dbReference>
<accession>A0A8H4FS03</accession>
<keyword evidence="4" id="KW-0804">Transcription</keyword>
<protein>
    <recommendedName>
        <fullName evidence="9">Transcriptional regulatory protein DEP1</fullName>
    </recommendedName>
</protein>
<keyword evidence="8" id="KW-1185">Reference proteome</keyword>
<feature type="region of interest" description="Disordered" evidence="6">
    <location>
        <begin position="524"/>
        <end position="631"/>
    </location>
</feature>
<feature type="compositionally biased region" description="Basic and acidic residues" evidence="6">
    <location>
        <begin position="300"/>
        <end position="309"/>
    </location>
</feature>
<keyword evidence="2" id="KW-0678">Repressor</keyword>
<feature type="compositionally biased region" description="Polar residues" evidence="6">
    <location>
        <begin position="539"/>
        <end position="559"/>
    </location>
</feature>
<dbReference type="Pfam" id="PF08598">
    <property type="entry name" value="Sds3"/>
    <property type="match status" value="1"/>
</dbReference>
<feature type="compositionally biased region" description="Polar residues" evidence="6">
    <location>
        <begin position="576"/>
        <end position="586"/>
    </location>
</feature>
<dbReference type="GeneID" id="69017040"/>
<reference evidence="7" key="1">
    <citation type="journal article" date="2020" name="Phytopathology">
        <title>Genome sequence and comparative analysis of Colletotrichum gloeosporioides isolated from Liriodendron leaves.</title>
        <authorList>
            <person name="Fu F.F."/>
            <person name="Hao Z."/>
            <person name="Wang P."/>
            <person name="Lu Y."/>
            <person name="Xue L.J."/>
            <person name="Wei G."/>
            <person name="Tian Y."/>
            <person name="Baishi H."/>
            <person name="Xu H."/>
            <person name="Shi J."/>
            <person name="Cheng T."/>
            <person name="Wang G."/>
            <person name="Yi Y."/>
            <person name="Chen J."/>
        </authorList>
    </citation>
    <scope>NUCLEOTIDE SEQUENCE</scope>
    <source>
        <strain evidence="7">Lc1</strain>
    </source>
</reference>
<dbReference type="InterPro" id="IPR013907">
    <property type="entry name" value="Sds3"/>
</dbReference>
<sequence>MAATASAPPALSPGQATLDHDDSNISSPLSDVEDKDGGDSLDGMQLDPPQSHHDDALDSDSNLSEANDTEAETERLYDTPQAQRHKDVVVNQFNDGQIFERTPSKLQKTFSVDGADDGDDDSLSDHDDVSMASSHGDEASPSKPKKSTELPSAEDNSESADNKKRKRSPIAESSEPGQPSRKRTGSVVPQDQELHKNDVEMHEDEVPSTNSHSGDHSATDDNAPELPPTKRGLSRDGQSPVKDAQITKKVTRNGSKRKGNAVEVHDPEGHDNARDDSRGDEDAGAHDDDHAEHEGDDEAEATHDEELEKKRAAVEEWTDLEEKFVFFRERLYKDRLERLEQEEHSLQAEPPSHPEYLNMKQCLDERLEKKLLHMNKEYELSVEALERLAVARRAQIWDQFYQGVREKRSKMLEDLNKEWYETQNARRSAHSVPDYGLLFPTNPTQRTRNAVAYNSEVSFLAGLAKHEGFPAMPAIRGANAMEVEDDLEAMKRSSKPRQRSMMQPLEDYQAVAFGGALGPAGEQFIKDTPWANPNHISHKISSGPSAQGARVNSPSQSKTPAGPSQPPPLSNGHAVPQTSPHTSLFPSASPEMVRTANVLTQSAQMKRAGSRASKAAKDSAPKQEPATAVAS</sequence>
<feature type="compositionally biased region" description="Basic and acidic residues" evidence="6">
    <location>
        <begin position="123"/>
        <end position="140"/>
    </location>
</feature>
<keyword evidence="3" id="KW-0805">Transcription regulation</keyword>
<dbReference type="GO" id="GO:0005654">
    <property type="term" value="C:nucleoplasm"/>
    <property type="evidence" value="ECO:0007669"/>
    <property type="project" value="UniProtKB-ARBA"/>
</dbReference>
<feature type="region of interest" description="Disordered" evidence="6">
    <location>
        <begin position="1"/>
        <end position="309"/>
    </location>
</feature>
<dbReference type="PANTHER" id="PTHR21964">
    <property type="entry name" value="BREAST CANCER METASTASIS-SUPPRESSOR 1"/>
    <property type="match status" value="1"/>
</dbReference>
<evidence type="ECO:0000256" key="4">
    <source>
        <dbReference type="ARBA" id="ARBA00023163"/>
    </source>
</evidence>